<accession>A0A0F9RJY2</accession>
<protein>
    <submittedName>
        <fullName evidence="1">Uncharacterized protein</fullName>
    </submittedName>
</protein>
<reference evidence="1" key="1">
    <citation type="journal article" date="2015" name="Nature">
        <title>Complex archaea that bridge the gap between prokaryotes and eukaryotes.</title>
        <authorList>
            <person name="Spang A."/>
            <person name="Saw J.H."/>
            <person name="Jorgensen S.L."/>
            <person name="Zaremba-Niedzwiedzka K."/>
            <person name="Martijn J."/>
            <person name="Lind A.E."/>
            <person name="van Eijk R."/>
            <person name="Schleper C."/>
            <person name="Guy L."/>
            <person name="Ettema T.J."/>
        </authorList>
    </citation>
    <scope>NUCLEOTIDE SEQUENCE</scope>
</reference>
<gene>
    <name evidence="1" type="ORF">LCGC14_0586650</name>
</gene>
<evidence type="ECO:0000313" key="1">
    <source>
        <dbReference type="EMBL" id="KKN55064.1"/>
    </source>
</evidence>
<sequence length="37" mass="4456">MKVHKPDTADGFFLVLKRIVEDIESEKIREYQKEHLL</sequence>
<proteinExistence type="predicted"/>
<feature type="non-terminal residue" evidence="1">
    <location>
        <position position="37"/>
    </location>
</feature>
<comment type="caution">
    <text evidence="1">The sequence shown here is derived from an EMBL/GenBank/DDBJ whole genome shotgun (WGS) entry which is preliminary data.</text>
</comment>
<name>A0A0F9RJY2_9ZZZZ</name>
<dbReference type="EMBL" id="LAZR01000902">
    <property type="protein sequence ID" value="KKN55064.1"/>
    <property type="molecule type" value="Genomic_DNA"/>
</dbReference>
<organism evidence="1">
    <name type="scientific">marine sediment metagenome</name>
    <dbReference type="NCBI Taxonomy" id="412755"/>
    <lineage>
        <taxon>unclassified sequences</taxon>
        <taxon>metagenomes</taxon>
        <taxon>ecological metagenomes</taxon>
    </lineage>
</organism>
<dbReference type="AlphaFoldDB" id="A0A0F9RJY2"/>